<evidence type="ECO:0000256" key="1">
    <source>
        <dbReference type="SAM" id="MobiDB-lite"/>
    </source>
</evidence>
<feature type="compositionally biased region" description="Low complexity" evidence="1">
    <location>
        <begin position="79"/>
        <end position="96"/>
    </location>
</feature>
<dbReference type="PANTHER" id="PTHR14918">
    <property type="entry name" value="KICSTOR COMPLEX PROTEIN SZT2"/>
    <property type="match status" value="1"/>
</dbReference>
<dbReference type="EMBL" id="JARKIK010000081">
    <property type="protein sequence ID" value="KAK8725749.1"/>
    <property type="molecule type" value="Genomic_DNA"/>
</dbReference>
<name>A0AAW0WEL7_CHEQU</name>
<protein>
    <submittedName>
        <fullName evidence="2">Uncharacterized protein</fullName>
    </submittedName>
</protein>
<feature type="compositionally biased region" description="Polar residues" evidence="1">
    <location>
        <begin position="391"/>
        <end position="401"/>
    </location>
</feature>
<proteinExistence type="predicted"/>
<dbReference type="GO" id="GO:0005777">
    <property type="term" value="C:peroxisome"/>
    <property type="evidence" value="ECO:0007669"/>
    <property type="project" value="InterPro"/>
</dbReference>
<sequence>IAQVLKCDPKGGYINNNFIIIGRNKQLWWATLFEENFNDYYINMITSSKNSQRYHPLVVSPRGRCVSGGEASYSRLENTGTTSGVSTPSTVQPPSSIPVSGNAISSAIAISSPVTVPSTPTSLSSVVGPLWPYETSDVLFIPRQKLLLATLHGLELVIYTYNWTKEQCDNLHSAMTRLGHWSTAGNSLLSTIVLQKMGLFHNQPFVRKTSLKKEEDNNPYMGSPAYVHGLIKFQAPGRDLPMNPERGNRRAQGLLAVPSLTDIYRDSRLPGSLKISQYGSMKDLVLRHGNQMTDMRHLILQKETQRKVLLKTLVQTHGHSSPVFNDKILALYKQNARIVHFCYTPLLFLPRWRWQVAAARDHSLADPNSLTDKTVNFGMKTPEPRSRHDSGSSTKGVSASGPTDLRRSLSLKSNLPSPIQRRRHVTGGDEKWHDALCSNYLKEYIQYLQSLGFLTLNVTCAPQQHGRNIGREAESRGFRVKEVRFSEKVTKDPTYLLKNVLGGTILLEISFLEPYFFAKIYVLESCRLEGKKLSSQIEAVSEVLVGGALAAMSPSPHTAAPPIFPEGCPPDQMDDKFAINSFLDKVDDIKVLLHMHSFTFDFHLRALCAYVADRQLLFTPGYHLSSCLSDFIKYYNKGPNFARNLIHSGKLTIEDTGTPGEQLYNYLLAREKQYRMRVLRMTPVIHDPDAVM</sequence>
<feature type="non-terminal residue" evidence="2">
    <location>
        <position position="1"/>
    </location>
</feature>
<comment type="caution">
    <text evidence="2">The sequence shown here is derived from an EMBL/GenBank/DDBJ whole genome shotgun (WGS) entry which is preliminary data.</text>
</comment>
<feature type="region of interest" description="Disordered" evidence="1">
    <location>
        <begin position="370"/>
        <end position="412"/>
    </location>
</feature>
<dbReference type="AlphaFoldDB" id="A0AAW0WEL7"/>
<organism evidence="2 3">
    <name type="scientific">Cherax quadricarinatus</name>
    <name type="common">Australian red claw crayfish</name>
    <dbReference type="NCBI Taxonomy" id="27406"/>
    <lineage>
        <taxon>Eukaryota</taxon>
        <taxon>Metazoa</taxon>
        <taxon>Ecdysozoa</taxon>
        <taxon>Arthropoda</taxon>
        <taxon>Crustacea</taxon>
        <taxon>Multicrustacea</taxon>
        <taxon>Malacostraca</taxon>
        <taxon>Eumalacostraca</taxon>
        <taxon>Eucarida</taxon>
        <taxon>Decapoda</taxon>
        <taxon>Pleocyemata</taxon>
        <taxon>Astacidea</taxon>
        <taxon>Parastacoidea</taxon>
        <taxon>Parastacidae</taxon>
        <taxon>Cherax</taxon>
    </lineage>
</organism>
<evidence type="ECO:0000313" key="2">
    <source>
        <dbReference type="EMBL" id="KAK8725749.1"/>
    </source>
</evidence>
<feature type="region of interest" description="Disordered" evidence="1">
    <location>
        <begin position="76"/>
        <end position="96"/>
    </location>
</feature>
<accession>A0AAW0WEL7</accession>
<dbReference type="Proteomes" id="UP001445076">
    <property type="component" value="Unassembled WGS sequence"/>
</dbReference>
<gene>
    <name evidence="2" type="ORF">OTU49_010457</name>
</gene>
<dbReference type="InterPro" id="IPR033228">
    <property type="entry name" value="SZT2"/>
</dbReference>
<keyword evidence="3" id="KW-1185">Reference proteome</keyword>
<feature type="non-terminal residue" evidence="2">
    <location>
        <position position="692"/>
    </location>
</feature>
<evidence type="ECO:0000313" key="3">
    <source>
        <dbReference type="Proteomes" id="UP001445076"/>
    </source>
</evidence>
<reference evidence="2 3" key="1">
    <citation type="journal article" date="2024" name="BMC Genomics">
        <title>Genome assembly of redclaw crayfish (Cherax quadricarinatus) provides insights into its immune adaptation and hypoxia tolerance.</title>
        <authorList>
            <person name="Liu Z."/>
            <person name="Zheng J."/>
            <person name="Li H."/>
            <person name="Fang K."/>
            <person name="Wang S."/>
            <person name="He J."/>
            <person name="Zhou D."/>
            <person name="Weng S."/>
            <person name="Chi M."/>
            <person name="Gu Z."/>
            <person name="He J."/>
            <person name="Li F."/>
            <person name="Wang M."/>
        </authorList>
    </citation>
    <scope>NUCLEOTIDE SEQUENCE [LARGE SCALE GENOMIC DNA]</scope>
    <source>
        <strain evidence="2">ZL_2023a</strain>
    </source>
</reference>
<dbReference type="PANTHER" id="PTHR14918:SF3">
    <property type="entry name" value="KICSTOR COMPLEX PROTEIN SZT2"/>
    <property type="match status" value="1"/>
</dbReference>